<proteinExistence type="predicted"/>
<dbReference type="OrthoDB" id="9775889at2"/>
<dbReference type="SUPFAM" id="SSF49785">
    <property type="entry name" value="Galactose-binding domain-like"/>
    <property type="match status" value="1"/>
</dbReference>
<dbReference type="RefSeq" id="WP_085497529.1">
    <property type="nucleotide sequence ID" value="NZ_FXAZ01000007.1"/>
</dbReference>
<gene>
    <name evidence="3" type="ORF">SAMN06295960_4123</name>
</gene>
<dbReference type="GO" id="GO:0000272">
    <property type="term" value="P:polysaccharide catabolic process"/>
    <property type="evidence" value="ECO:0007669"/>
    <property type="project" value="InterPro"/>
</dbReference>
<dbReference type="Proteomes" id="UP000193834">
    <property type="component" value="Unassembled WGS sequence"/>
</dbReference>
<dbReference type="AlphaFoldDB" id="A0A1X7LSF0"/>
<dbReference type="InterPro" id="IPR002102">
    <property type="entry name" value="Cohesin_dom"/>
</dbReference>
<feature type="signal peptide" evidence="1">
    <location>
        <begin position="1"/>
        <end position="25"/>
    </location>
</feature>
<feature type="domain" description="Fibronectin type-III" evidence="2">
    <location>
        <begin position="173"/>
        <end position="263"/>
    </location>
</feature>
<sequence length="455" mass="49293">MKKSISLLLAILVFTMFLLPTSILAEQSSTAVNGMLGFSPPEGTSITASRVYQNNIAANVLDGNLETSWNAGLESGTLELTFPTKVSISKIQIAASSVPRGSKYSFTFKGLVNGSWVSINNPGDGDVTSTAGGSKIFEPFQVNPGSYEGLMIEAKNDSFWIGISELTLINEQTPEAPSNLTAIAGDQSVTLTWDEVEESTSYIVKRAVTEGGPYSTLATKLSETTFTDINVKNGTTYYYVVTAVRDNIESNNSIEVQATPQASTATLNIEAIKDKVLLNETFTVQTVLENVYSIYAEDFTIQYDKTRFQLIKVEAVDHMGVFHNEVITDDTIRLITASLGKAHGINDKGTLVNLTFKAVGLGKGKVDVIKGKIADNGTTETTLSEENLGETEIEVIAGNFTLKHLGLLGYHYYEDKSILSDDLASFLGTTGNISEIDLTELTKIILANPEYDFNK</sequence>
<name>A0A1X7LSF0_9BACL</name>
<accession>A0A1X7LSF0</accession>
<dbReference type="EMBL" id="FXAZ01000007">
    <property type="protein sequence ID" value="SMG56407.1"/>
    <property type="molecule type" value="Genomic_DNA"/>
</dbReference>
<dbReference type="Gene3D" id="2.60.40.680">
    <property type="match status" value="1"/>
</dbReference>
<dbReference type="Gene3D" id="2.60.120.260">
    <property type="entry name" value="Galactose-binding domain-like"/>
    <property type="match status" value="1"/>
</dbReference>
<protein>
    <submittedName>
        <fullName evidence="3">Cohesin domain-containing protein</fullName>
    </submittedName>
</protein>
<dbReference type="Gene3D" id="2.60.40.10">
    <property type="entry name" value="Immunoglobulins"/>
    <property type="match status" value="1"/>
</dbReference>
<dbReference type="CDD" id="cd00063">
    <property type="entry name" value="FN3"/>
    <property type="match status" value="1"/>
</dbReference>
<feature type="chain" id="PRO_5013231117" evidence="1">
    <location>
        <begin position="26"/>
        <end position="455"/>
    </location>
</feature>
<dbReference type="SMART" id="SM00060">
    <property type="entry name" value="FN3"/>
    <property type="match status" value="1"/>
</dbReference>
<keyword evidence="1" id="KW-0732">Signal</keyword>
<evidence type="ECO:0000313" key="3">
    <source>
        <dbReference type="EMBL" id="SMG56407.1"/>
    </source>
</evidence>
<dbReference type="GO" id="GO:0030246">
    <property type="term" value="F:carbohydrate binding"/>
    <property type="evidence" value="ECO:0007669"/>
    <property type="project" value="InterPro"/>
</dbReference>
<evidence type="ECO:0000313" key="4">
    <source>
        <dbReference type="Proteomes" id="UP000193834"/>
    </source>
</evidence>
<dbReference type="CDD" id="cd08547">
    <property type="entry name" value="Type_II_cohesin"/>
    <property type="match status" value="1"/>
</dbReference>
<dbReference type="InterPro" id="IPR013783">
    <property type="entry name" value="Ig-like_fold"/>
</dbReference>
<reference evidence="3 4" key="1">
    <citation type="submission" date="2017-04" db="EMBL/GenBank/DDBJ databases">
        <authorList>
            <person name="Afonso C.L."/>
            <person name="Miller P.J."/>
            <person name="Scott M.A."/>
            <person name="Spackman E."/>
            <person name="Goraichik I."/>
            <person name="Dimitrov K.M."/>
            <person name="Suarez D.L."/>
            <person name="Swayne D.E."/>
        </authorList>
    </citation>
    <scope>NUCLEOTIDE SEQUENCE [LARGE SCALE GENOMIC DNA]</scope>
    <source>
        <strain evidence="3 4">11</strain>
    </source>
</reference>
<dbReference type="InterPro" id="IPR003961">
    <property type="entry name" value="FN3_dom"/>
</dbReference>
<dbReference type="SUPFAM" id="SSF49384">
    <property type="entry name" value="Carbohydrate-binding domain"/>
    <property type="match status" value="1"/>
</dbReference>
<organism evidence="3 4">
    <name type="scientific">Paenibacillus aquistagni</name>
    <dbReference type="NCBI Taxonomy" id="1852522"/>
    <lineage>
        <taxon>Bacteria</taxon>
        <taxon>Bacillati</taxon>
        <taxon>Bacillota</taxon>
        <taxon>Bacilli</taxon>
        <taxon>Bacillales</taxon>
        <taxon>Paenibacillaceae</taxon>
        <taxon>Paenibacillus</taxon>
    </lineage>
</organism>
<dbReference type="InterPro" id="IPR008965">
    <property type="entry name" value="CBM2/CBM3_carb-bd_dom_sf"/>
</dbReference>
<dbReference type="Pfam" id="PF00963">
    <property type="entry name" value="Cohesin"/>
    <property type="match status" value="1"/>
</dbReference>
<dbReference type="STRING" id="1852522.SAMN06295960_4123"/>
<evidence type="ECO:0000256" key="1">
    <source>
        <dbReference type="SAM" id="SignalP"/>
    </source>
</evidence>
<dbReference type="PROSITE" id="PS50853">
    <property type="entry name" value="FN3"/>
    <property type="match status" value="1"/>
</dbReference>
<evidence type="ECO:0000259" key="2">
    <source>
        <dbReference type="PROSITE" id="PS50853"/>
    </source>
</evidence>
<dbReference type="InterPro" id="IPR008979">
    <property type="entry name" value="Galactose-bd-like_sf"/>
</dbReference>
<dbReference type="SUPFAM" id="SSF49265">
    <property type="entry name" value="Fibronectin type III"/>
    <property type="match status" value="1"/>
</dbReference>
<dbReference type="InterPro" id="IPR036116">
    <property type="entry name" value="FN3_sf"/>
</dbReference>
<keyword evidence="4" id="KW-1185">Reference proteome</keyword>